<feature type="transmembrane region" description="Helical" evidence="7">
    <location>
        <begin position="67"/>
        <end position="88"/>
    </location>
</feature>
<reference evidence="9 10" key="1">
    <citation type="submission" date="2022-10" db="EMBL/GenBank/DDBJ databases">
        <title>The complete genomes of actinobacterial strains from the NBC collection.</title>
        <authorList>
            <person name="Joergensen T.S."/>
            <person name="Alvarez Arevalo M."/>
            <person name="Sterndorff E.B."/>
            <person name="Faurdal D."/>
            <person name="Vuksanovic O."/>
            <person name="Mourched A.-S."/>
            <person name="Charusanti P."/>
            <person name="Shaw S."/>
            <person name="Blin K."/>
            <person name="Weber T."/>
        </authorList>
    </citation>
    <scope>NUCLEOTIDE SEQUENCE [LARGE SCALE GENOMIC DNA]</scope>
    <source>
        <strain evidence="9 10">NBC_00319</strain>
    </source>
</reference>
<accession>A0AAU4JYZ7</accession>
<dbReference type="SUPFAM" id="SSF103481">
    <property type="entry name" value="Multidrug resistance efflux transporter EmrE"/>
    <property type="match status" value="2"/>
</dbReference>
<organism evidence="9 10">
    <name type="scientific">Williamsia herbipolensis</name>
    <dbReference type="NCBI Taxonomy" id="1603258"/>
    <lineage>
        <taxon>Bacteria</taxon>
        <taxon>Bacillati</taxon>
        <taxon>Actinomycetota</taxon>
        <taxon>Actinomycetes</taxon>
        <taxon>Mycobacteriales</taxon>
        <taxon>Nocardiaceae</taxon>
        <taxon>Williamsia</taxon>
    </lineage>
</organism>
<feature type="transmembrane region" description="Helical" evidence="7">
    <location>
        <begin position="211"/>
        <end position="230"/>
    </location>
</feature>
<keyword evidence="4 7" id="KW-1133">Transmembrane helix</keyword>
<evidence type="ECO:0000313" key="9">
    <source>
        <dbReference type="EMBL" id="WUM18982.1"/>
    </source>
</evidence>
<evidence type="ECO:0000256" key="4">
    <source>
        <dbReference type="ARBA" id="ARBA00022989"/>
    </source>
</evidence>
<proteinExistence type="inferred from homology"/>
<sequence>MPNRPLSPRLAAPTVLLYAAGYPIGAATVAVMSPFLVIALRFTLSAALLWVIVAIRRPARPTRRQMGHAMVAGLMTQGVQFIGLYWALDHGVPSGLAALVIALNPVVTAGLMIVFLGQRESRRGALALGLAAAAVVLACAPKIVADHGIGLGIVAVIVAMVGLSAGGIYQGRFCADMDVWMVSALGLTASTPVAAVFAVTSPEHTTDLPRALILLATMIVFSSVGATTLYSACIKSAGARSASIVFAVIPAAASVMAWIALGESLSPLTIGGLALGAAACVVQARSAPADATPPSEDTAVTAPPEHAVEKPCLR</sequence>
<keyword evidence="3 7" id="KW-0812">Transmembrane</keyword>
<dbReference type="KEGG" id="whr:OG579_14760"/>
<dbReference type="InterPro" id="IPR000620">
    <property type="entry name" value="EamA_dom"/>
</dbReference>
<feature type="transmembrane region" description="Helical" evidence="7">
    <location>
        <begin position="124"/>
        <end position="143"/>
    </location>
</feature>
<evidence type="ECO:0000259" key="8">
    <source>
        <dbReference type="Pfam" id="PF00892"/>
    </source>
</evidence>
<feature type="transmembrane region" description="Helical" evidence="7">
    <location>
        <begin position="149"/>
        <end position="168"/>
    </location>
</feature>
<dbReference type="GO" id="GO:0016020">
    <property type="term" value="C:membrane"/>
    <property type="evidence" value="ECO:0007669"/>
    <property type="project" value="UniProtKB-SubCell"/>
</dbReference>
<feature type="domain" description="EamA" evidence="8">
    <location>
        <begin position="14"/>
        <end position="137"/>
    </location>
</feature>
<dbReference type="PANTHER" id="PTHR32322:SF2">
    <property type="entry name" value="EAMA DOMAIN-CONTAINING PROTEIN"/>
    <property type="match status" value="1"/>
</dbReference>
<protein>
    <submittedName>
        <fullName evidence="9">DMT family transporter</fullName>
    </submittedName>
</protein>
<name>A0AAU4JYZ7_9NOCA</name>
<evidence type="ECO:0000256" key="5">
    <source>
        <dbReference type="ARBA" id="ARBA00023136"/>
    </source>
</evidence>
<feature type="region of interest" description="Disordered" evidence="6">
    <location>
        <begin position="288"/>
        <end position="314"/>
    </location>
</feature>
<feature type="transmembrane region" description="Helical" evidence="7">
    <location>
        <begin position="36"/>
        <end position="55"/>
    </location>
</feature>
<keyword evidence="5 7" id="KW-0472">Membrane</keyword>
<dbReference type="AlphaFoldDB" id="A0AAU4JYZ7"/>
<comment type="subcellular location">
    <subcellularLocation>
        <location evidence="1">Membrane</location>
        <topology evidence="1">Multi-pass membrane protein</topology>
    </subcellularLocation>
</comment>
<gene>
    <name evidence="9" type="ORF">OG579_14760</name>
</gene>
<evidence type="ECO:0000256" key="7">
    <source>
        <dbReference type="SAM" id="Phobius"/>
    </source>
</evidence>
<dbReference type="PANTHER" id="PTHR32322">
    <property type="entry name" value="INNER MEMBRANE TRANSPORTER"/>
    <property type="match status" value="1"/>
</dbReference>
<dbReference type="Pfam" id="PF00892">
    <property type="entry name" value="EamA"/>
    <property type="match status" value="2"/>
</dbReference>
<evidence type="ECO:0000256" key="6">
    <source>
        <dbReference type="SAM" id="MobiDB-lite"/>
    </source>
</evidence>
<feature type="domain" description="EamA" evidence="8">
    <location>
        <begin position="151"/>
        <end position="282"/>
    </location>
</feature>
<evidence type="ECO:0000256" key="3">
    <source>
        <dbReference type="ARBA" id="ARBA00022692"/>
    </source>
</evidence>
<dbReference type="Proteomes" id="UP001432128">
    <property type="component" value="Chromosome"/>
</dbReference>
<dbReference type="EMBL" id="CP108021">
    <property type="protein sequence ID" value="WUM18982.1"/>
    <property type="molecule type" value="Genomic_DNA"/>
</dbReference>
<evidence type="ECO:0000256" key="2">
    <source>
        <dbReference type="ARBA" id="ARBA00007362"/>
    </source>
</evidence>
<evidence type="ECO:0000313" key="10">
    <source>
        <dbReference type="Proteomes" id="UP001432128"/>
    </source>
</evidence>
<evidence type="ECO:0000256" key="1">
    <source>
        <dbReference type="ARBA" id="ARBA00004141"/>
    </source>
</evidence>
<feature type="transmembrane region" description="Helical" evidence="7">
    <location>
        <begin position="94"/>
        <end position="117"/>
    </location>
</feature>
<dbReference type="InterPro" id="IPR037185">
    <property type="entry name" value="EmrE-like"/>
</dbReference>
<dbReference type="RefSeq" id="WP_328856549.1">
    <property type="nucleotide sequence ID" value="NZ_CP108021.1"/>
</dbReference>
<comment type="similarity">
    <text evidence="2">Belongs to the EamA transporter family.</text>
</comment>
<feature type="transmembrane region" description="Helical" evidence="7">
    <location>
        <begin position="242"/>
        <end position="261"/>
    </location>
</feature>
<keyword evidence="10" id="KW-1185">Reference proteome</keyword>
<feature type="transmembrane region" description="Helical" evidence="7">
    <location>
        <begin position="180"/>
        <end position="199"/>
    </location>
</feature>
<dbReference type="InterPro" id="IPR050638">
    <property type="entry name" value="AA-Vitamin_Transporters"/>
</dbReference>